<feature type="compositionally biased region" description="Basic and acidic residues" evidence="7">
    <location>
        <begin position="638"/>
        <end position="648"/>
    </location>
</feature>
<accession>A0A0C3B149</accession>
<evidence type="ECO:0000256" key="2">
    <source>
        <dbReference type="ARBA" id="ARBA00022723"/>
    </source>
</evidence>
<keyword evidence="10" id="KW-1185">Reference proteome</keyword>
<dbReference type="CDD" id="cd00067">
    <property type="entry name" value="GAL4"/>
    <property type="match status" value="1"/>
</dbReference>
<dbReference type="HOGENOM" id="CLU_004538_2_1_1"/>
<keyword evidence="2" id="KW-0479">Metal-binding</keyword>
<feature type="region of interest" description="Disordered" evidence="7">
    <location>
        <begin position="563"/>
        <end position="624"/>
    </location>
</feature>
<feature type="compositionally biased region" description="Pro residues" evidence="7">
    <location>
        <begin position="1192"/>
        <end position="1207"/>
    </location>
</feature>
<protein>
    <recommendedName>
        <fullName evidence="8">Xylanolytic transcriptional activator regulatory domain-containing protein</fullName>
    </recommendedName>
</protein>
<feature type="compositionally biased region" description="Low complexity" evidence="7">
    <location>
        <begin position="565"/>
        <end position="575"/>
    </location>
</feature>
<dbReference type="Pfam" id="PF04082">
    <property type="entry name" value="Fungal_trans"/>
    <property type="match status" value="1"/>
</dbReference>
<gene>
    <name evidence="9" type="ORF">M408DRAFT_328078</name>
</gene>
<evidence type="ECO:0000256" key="3">
    <source>
        <dbReference type="ARBA" id="ARBA00023015"/>
    </source>
</evidence>
<dbReference type="Proteomes" id="UP000054097">
    <property type="component" value="Unassembled WGS sequence"/>
</dbReference>
<feature type="region of interest" description="Disordered" evidence="7">
    <location>
        <begin position="1"/>
        <end position="66"/>
    </location>
</feature>
<dbReference type="GO" id="GO:0000976">
    <property type="term" value="F:transcription cis-regulatory region binding"/>
    <property type="evidence" value="ECO:0007669"/>
    <property type="project" value="TreeGrafter"/>
</dbReference>
<dbReference type="PANTHER" id="PTHR31845:SF19">
    <property type="entry name" value="TRANSCRIPTION FACTOR DOMAIN-CONTAINING PROTEIN"/>
    <property type="match status" value="1"/>
</dbReference>
<dbReference type="EMBL" id="KN824284">
    <property type="protein sequence ID" value="KIM30495.1"/>
    <property type="molecule type" value="Genomic_DNA"/>
</dbReference>
<organism evidence="9 10">
    <name type="scientific">Serendipita vermifera MAFF 305830</name>
    <dbReference type="NCBI Taxonomy" id="933852"/>
    <lineage>
        <taxon>Eukaryota</taxon>
        <taxon>Fungi</taxon>
        <taxon>Dikarya</taxon>
        <taxon>Basidiomycota</taxon>
        <taxon>Agaricomycotina</taxon>
        <taxon>Agaricomycetes</taxon>
        <taxon>Sebacinales</taxon>
        <taxon>Serendipitaceae</taxon>
        <taxon>Serendipita</taxon>
    </lineage>
</organism>
<feature type="region of interest" description="Disordered" evidence="7">
    <location>
        <begin position="354"/>
        <end position="389"/>
    </location>
</feature>
<evidence type="ECO:0000256" key="4">
    <source>
        <dbReference type="ARBA" id="ARBA00023125"/>
    </source>
</evidence>
<evidence type="ECO:0000313" key="9">
    <source>
        <dbReference type="EMBL" id="KIM30495.1"/>
    </source>
</evidence>
<feature type="region of interest" description="Disordered" evidence="7">
    <location>
        <begin position="300"/>
        <end position="322"/>
    </location>
</feature>
<feature type="compositionally biased region" description="Polar residues" evidence="7">
    <location>
        <begin position="256"/>
        <end position="268"/>
    </location>
</feature>
<dbReference type="GO" id="GO:0008270">
    <property type="term" value="F:zinc ion binding"/>
    <property type="evidence" value="ECO:0007669"/>
    <property type="project" value="InterPro"/>
</dbReference>
<feature type="region of interest" description="Disordered" evidence="7">
    <location>
        <begin position="90"/>
        <end position="203"/>
    </location>
</feature>
<evidence type="ECO:0000256" key="5">
    <source>
        <dbReference type="ARBA" id="ARBA00023163"/>
    </source>
</evidence>
<sequence length="1313" mass="143124">MSQPAPGTRHPPLQSSATTTSSEPNYQNNSTQDPRTPPLSKSSTATTTMIGASVPWNPNSNVIPAYPSDETLTAEYRAFLDNYQQSNAVPLAPSQTHSSQPHPRAQATGGLGYGHEENDNTRRAESRDSTSPYSTATAAHYASPDPYPPFNQGPIDFNLGHPQSLITSNDSNRRPTVDQQQSQQQQQQMYAVSPESFSSLESPHSIGMTLSAQQQQQYFPQEYYGGATGYGGNQQHQASPNWNQPQQQQHQRNPQISADYNTYNQQHPGYQAHADHPRPLPSATAYPGYYGQSTGVAPNQVLGNSVHGTGARGGSMNQQVNNQGRIIATPSSRKEAINRGVVPPPAAARVVSWGGGARRPMMPPPQQPRVVPNKRRAAEEAAEDSSSSSDYYCGEAYCGRRRSSGGGGGGGSCGLLPGACAPCKRLKMKCVFPDGQIDCCQRCRNSGRANQCIVGPRKPRQPSNKKEMLLQKLTEQETVIKSKDAVIQSLLEQLQNPHVRISLKDESISSSAAAAAGIPTDMQASHDDKPIDKAILEWVARAQESIRSTPGFKYIDGRVLDEGSESSGSSEFGRSLGHDHLSPAKSHSESGRSGSRLAAPDATGGAGGPQSAKSSPKLRSLPLETTPVGLLAEMSLEDNKEREKEAAQHGKGSPVRSKTRSTSGAEESESHTGMESSAGGGEDEDDGAIGVANRSYFQPAPASHHGITNNMMERKNIPEIMTSGLISPSEVDKLFKIYFERLNVFISILDPVLHTPATTFGRCPFLFTVVCAISSRYHTDRPELYSIAMHFARRAAASSLIEGAKSVELCQAYILMSVYSMPSRRWEDAREWLYLGLAIRMATDLNLHVKSNTKILNEHHEREILNRTRTWLNIYNLDRSASAQLGRPASIRADPIIRSATSRAGRQPWWKSSPVNDPFDLHLCAYTELLSTVIAEFQERVYYDPKTETTGLRTDLDLVKTAFEFDEKLLDCNSRLAISFATHSDASSPQCAYRTMLLPFYVNYLRLVMLSLGFQQAMQRGAAHVDPRLVKNCLDAACGLLKTVVDDLAPTGYLRYAPDGHFVFSSFASAFLIKLLKPEHAALLEPEKREYIINLVERLIETLKSPRIAVDVRHTPMLYSRFLAGLLNKYKPSENVDDGAASVATQSDTIGLPTPPQEKREPPSTPDLSGGRSFNSCSGMSRHKPSPSIEISPPPPEPSSGIPPPPSQMLYDPTSVEGALYPQHLAAEDGYAASTIHPASTVHGSQYGVPDAMMMDDHILAPMLAMDAPGFWDSMLLPGLSWPAEDRMQWMGLDADDGSSASHPSQYQPGDGY</sequence>
<dbReference type="GO" id="GO:0005634">
    <property type="term" value="C:nucleus"/>
    <property type="evidence" value="ECO:0007669"/>
    <property type="project" value="UniProtKB-SubCell"/>
</dbReference>
<feature type="compositionally biased region" description="Low complexity" evidence="7">
    <location>
        <begin position="237"/>
        <end position="255"/>
    </location>
</feature>
<dbReference type="GO" id="GO:0006351">
    <property type="term" value="P:DNA-templated transcription"/>
    <property type="evidence" value="ECO:0007669"/>
    <property type="project" value="InterPro"/>
</dbReference>
<feature type="region of interest" description="Disordered" evidence="7">
    <location>
        <begin position="1137"/>
        <end position="1213"/>
    </location>
</feature>
<comment type="subcellular location">
    <subcellularLocation>
        <location evidence="1">Nucleus</location>
    </subcellularLocation>
</comment>
<keyword evidence="5" id="KW-0804">Transcription</keyword>
<feature type="compositionally biased region" description="Basic and acidic residues" evidence="7">
    <location>
        <begin position="114"/>
        <end position="128"/>
    </location>
</feature>
<reference evidence="10" key="2">
    <citation type="submission" date="2015-01" db="EMBL/GenBank/DDBJ databases">
        <title>Evolutionary Origins and Diversification of the Mycorrhizal Mutualists.</title>
        <authorList>
            <consortium name="DOE Joint Genome Institute"/>
            <consortium name="Mycorrhizal Genomics Consortium"/>
            <person name="Kohler A."/>
            <person name="Kuo A."/>
            <person name="Nagy L.G."/>
            <person name="Floudas D."/>
            <person name="Copeland A."/>
            <person name="Barry K.W."/>
            <person name="Cichocki N."/>
            <person name="Veneault-Fourrey C."/>
            <person name="LaButti K."/>
            <person name="Lindquist E.A."/>
            <person name="Lipzen A."/>
            <person name="Lundell T."/>
            <person name="Morin E."/>
            <person name="Murat C."/>
            <person name="Riley R."/>
            <person name="Ohm R."/>
            <person name="Sun H."/>
            <person name="Tunlid A."/>
            <person name="Henrissat B."/>
            <person name="Grigoriev I.V."/>
            <person name="Hibbett D.S."/>
            <person name="Martin F."/>
        </authorList>
    </citation>
    <scope>NUCLEOTIDE SEQUENCE [LARGE SCALE GENOMIC DNA]</scope>
    <source>
        <strain evidence="10">MAFF 305830</strain>
    </source>
</reference>
<keyword evidence="4" id="KW-0238">DNA-binding</keyword>
<proteinExistence type="predicted"/>
<keyword evidence="6" id="KW-0539">Nucleus</keyword>
<dbReference type="GO" id="GO:0000981">
    <property type="term" value="F:DNA-binding transcription factor activity, RNA polymerase II-specific"/>
    <property type="evidence" value="ECO:0007669"/>
    <property type="project" value="InterPro"/>
</dbReference>
<feature type="region of interest" description="Disordered" evidence="7">
    <location>
        <begin position="223"/>
        <end position="287"/>
    </location>
</feature>
<feature type="compositionally biased region" description="Polar residues" evidence="7">
    <location>
        <begin position="90"/>
        <end position="101"/>
    </location>
</feature>
<feature type="compositionally biased region" description="Basic and acidic residues" evidence="7">
    <location>
        <begin position="576"/>
        <end position="590"/>
    </location>
</feature>
<dbReference type="InterPro" id="IPR007219">
    <property type="entry name" value="XnlR_reg_dom"/>
</dbReference>
<dbReference type="InterPro" id="IPR051089">
    <property type="entry name" value="prtT"/>
</dbReference>
<dbReference type="CDD" id="cd12148">
    <property type="entry name" value="fungal_TF_MHR"/>
    <property type="match status" value="1"/>
</dbReference>
<reference evidence="9 10" key="1">
    <citation type="submission" date="2014-04" db="EMBL/GenBank/DDBJ databases">
        <authorList>
            <consortium name="DOE Joint Genome Institute"/>
            <person name="Kuo A."/>
            <person name="Zuccaro A."/>
            <person name="Kohler A."/>
            <person name="Nagy L.G."/>
            <person name="Floudas D."/>
            <person name="Copeland A."/>
            <person name="Barry K.W."/>
            <person name="Cichocki N."/>
            <person name="Veneault-Fourrey C."/>
            <person name="LaButti K."/>
            <person name="Lindquist E.A."/>
            <person name="Lipzen A."/>
            <person name="Lundell T."/>
            <person name="Morin E."/>
            <person name="Murat C."/>
            <person name="Sun H."/>
            <person name="Tunlid A."/>
            <person name="Henrissat B."/>
            <person name="Grigoriev I.V."/>
            <person name="Hibbett D.S."/>
            <person name="Martin F."/>
            <person name="Nordberg H.P."/>
            <person name="Cantor M.N."/>
            <person name="Hua S.X."/>
        </authorList>
    </citation>
    <scope>NUCLEOTIDE SEQUENCE [LARGE SCALE GENOMIC DNA]</scope>
    <source>
        <strain evidence="9 10">MAFF 305830</strain>
    </source>
</reference>
<feature type="domain" description="Xylanolytic transcriptional activator regulatory" evidence="8">
    <location>
        <begin position="831"/>
        <end position="907"/>
    </location>
</feature>
<feature type="compositionally biased region" description="Polar residues" evidence="7">
    <location>
        <begin position="1299"/>
        <end position="1313"/>
    </location>
</feature>
<dbReference type="SMART" id="SM00906">
    <property type="entry name" value="Fungal_trans"/>
    <property type="match status" value="1"/>
</dbReference>
<feature type="compositionally biased region" description="Polar residues" evidence="7">
    <location>
        <begin position="13"/>
        <end position="62"/>
    </location>
</feature>
<dbReference type="OrthoDB" id="39175at2759"/>
<evidence type="ECO:0000256" key="1">
    <source>
        <dbReference type="ARBA" id="ARBA00004123"/>
    </source>
</evidence>
<feature type="region of interest" description="Disordered" evidence="7">
    <location>
        <begin position="1293"/>
        <end position="1313"/>
    </location>
</feature>
<feature type="compositionally biased region" description="Low complexity" evidence="7">
    <location>
        <begin position="179"/>
        <end position="188"/>
    </location>
</feature>
<name>A0A0C3B149_SERVB</name>
<dbReference type="Gene3D" id="4.10.240.10">
    <property type="entry name" value="Zn(2)-C6 fungal-type DNA-binding domain"/>
    <property type="match status" value="1"/>
</dbReference>
<dbReference type="PANTHER" id="PTHR31845">
    <property type="entry name" value="FINGER DOMAIN PROTEIN, PUTATIVE-RELATED"/>
    <property type="match status" value="1"/>
</dbReference>
<keyword evidence="3" id="KW-0805">Transcription regulation</keyword>
<evidence type="ECO:0000259" key="8">
    <source>
        <dbReference type="SMART" id="SM00906"/>
    </source>
</evidence>
<evidence type="ECO:0000256" key="6">
    <source>
        <dbReference type="ARBA" id="ARBA00023242"/>
    </source>
</evidence>
<evidence type="ECO:0000313" key="10">
    <source>
        <dbReference type="Proteomes" id="UP000054097"/>
    </source>
</evidence>
<dbReference type="InterPro" id="IPR036864">
    <property type="entry name" value="Zn2-C6_fun-type_DNA-bd_sf"/>
</dbReference>
<evidence type="ECO:0000256" key="7">
    <source>
        <dbReference type="SAM" id="MobiDB-lite"/>
    </source>
</evidence>
<dbReference type="STRING" id="933852.A0A0C3B149"/>
<feature type="region of interest" description="Disordered" evidence="7">
    <location>
        <begin position="638"/>
        <end position="689"/>
    </location>
</feature>
<dbReference type="InterPro" id="IPR001138">
    <property type="entry name" value="Zn2Cys6_DnaBD"/>
</dbReference>